<feature type="transmembrane region" description="Helical" evidence="7">
    <location>
        <begin position="380"/>
        <end position="402"/>
    </location>
</feature>
<reference evidence="9 10" key="1">
    <citation type="submission" date="2020-12" db="EMBL/GenBank/DDBJ databases">
        <title>FDA dAtabase for Regulatory Grade micrObial Sequences (FDA-ARGOS): Supporting development and validation of Infectious Disease Dx tests.</title>
        <authorList>
            <person name="Sproer C."/>
            <person name="Gronow S."/>
            <person name="Severitt S."/>
            <person name="Schroder I."/>
            <person name="Tallon L."/>
            <person name="Sadzewicz L."/>
            <person name="Zhao X."/>
            <person name="Boylan J."/>
            <person name="Ott S."/>
            <person name="Bowen H."/>
            <person name="Vavikolanu K."/>
            <person name="Mehta A."/>
            <person name="Aluvathingal J."/>
            <person name="Nadendla S."/>
            <person name="Lowell S."/>
            <person name="Myers T."/>
            <person name="Yan Y."/>
            <person name="Sichtig H."/>
        </authorList>
    </citation>
    <scope>NUCLEOTIDE SEQUENCE [LARGE SCALE GENOMIC DNA]</scope>
    <source>
        <strain evidence="9 10">FDAARGOS_990</strain>
    </source>
</reference>
<evidence type="ECO:0000256" key="5">
    <source>
        <dbReference type="ARBA" id="ARBA00022989"/>
    </source>
</evidence>
<keyword evidence="2" id="KW-0813">Transport</keyword>
<feature type="domain" description="Major facilitator superfamily (MFS) profile" evidence="8">
    <location>
        <begin position="18"/>
        <end position="410"/>
    </location>
</feature>
<dbReference type="PANTHER" id="PTHR23517">
    <property type="entry name" value="RESISTANCE PROTEIN MDTM, PUTATIVE-RELATED-RELATED"/>
    <property type="match status" value="1"/>
</dbReference>
<dbReference type="InterPro" id="IPR011701">
    <property type="entry name" value="MFS"/>
</dbReference>
<evidence type="ECO:0000256" key="3">
    <source>
        <dbReference type="ARBA" id="ARBA00022475"/>
    </source>
</evidence>
<evidence type="ECO:0000256" key="4">
    <source>
        <dbReference type="ARBA" id="ARBA00022692"/>
    </source>
</evidence>
<dbReference type="AlphaFoldDB" id="A0A7T3ZX19"/>
<name>A0A7T3ZX19_9MICO</name>
<gene>
    <name evidence="9" type="ORF">I6H47_10300</name>
</gene>
<evidence type="ECO:0000313" key="10">
    <source>
        <dbReference type="Proteomes" id="UP000595374"/>
    </source>
</evidence>
<dbReference type="Gene3D" id="1.20.1250.20">
    <property type="entry name" value="MFS general substrate transporter like domains"/>
    <property type="match status" value="1"/>
</dbReference>
<feature type="transmembrane region" description="Helical" evidence="7">
    <location>
        <begin position="20"/>
        <end position="44"/>
    </location>
</feature>
<dbReference type="EMBL" id="CP065989">
    <property type="protein sequence ID" value="QQB13240.1"/>
    <property type="molecule type" value="Genomic_DNA"/>
</dbReference>
<dbReference type="GO" id="GO:0022857">
    <property type="term" value="F:transmembrane transporter activity"/>
    <property type="evidence" value="ECO:0007669"/>
    <property type="project" value="InterPro"/>
</dbReference>
<feature type="transmembrane region" description="Helical" evidence="7">
    <location>
        <begin position="290"/>
        <end position="313"/>
    </location>
</feature>
<evidence type="ECO:0000256" key="1">
    <source>
        <dbReference type="ARBA" id="ARBA00004651"/>
    </source>
</evidence>
<keyword evidence="3" id="KW-1003">Cell membrane</keyword>
<dbReference type="SUPFAM" id="SSF103473">
    <property type="entry name" value="MFS general substrate transporter"/>
    <property type="match status" value="1"/>
</dbReference>
<comment type="subcellular location">
    <subcellularLocation>
        <location evidence="1">Cell membrane</location>
        <topology evidence="1">Multi-pass membrane protein</topology>
    </subcellularLocation>
</comment>
<dbReference type="InterPro" id="IPR050171">
    <property type="entry name" value="MFS_Transporters"/>
</dbReference>
<evidence type="ECO:0000256" key="7">
    <source>
        <dbReference type="SAM" id="Phobius"/>
    </source>
</evidence>
<feature type="transmembrane region" description="Helical" evidence="7">
    <location>
        <begin position="350"/>
        <end position="374"/>
    </location>
</feature>
<dbReference type="GO" id="GO:0005886">
    <property type="term" value="C:plasma membrane"/>
    <property type="evidence" value="ECO:0007669"/>
    <property type="project" value="UniProtKB-SubCell"/>
</dbReference>
<protein>
    <submittedName>
        <fullName evidence="9">MFS transporter</fullName>
    </submittedName>
</protein>
<accession>A0A7T3ZX19</accession>
<evidence type="ECO:0000256" key="2">
    <source>
        <dbReference type="ARBA" id="ARBA00022448"/>
    </source>
</evidence>
<feature type="transmembrane region" description="Helical" evidence="7">
    <location>
        <begin position="179"/>
        <end position="199"/>
    </location>
</feature>
<keyword evidence="4 7" id="KW-0812">Transmembrane</keyword>
<sequence length="410" mass="41818">MTTTLHSTPTTTSTRHGLGFWLVAAAFLIGMAYSTLPTPLYPLYAERDGFSTFVVTIVFSVYAVGVVISLILVGHISDWVGRKRIIIPALALEAASAVIFLLWPDLPGLIAARFISGLGIGMLTATATAHLHELHSRHRPHATDSARSEVVSIAANIGGLGLGPLIAGFLAQYVTGPLVVPYLVFLVLLIASIVAVALAPETVDVQPSRPSYRPQLPGGAGGGFWQAAVAALAAFSVFGVFTSVTPEFLAEALHEPSRLIAGAVTFVVFAAAALAQTATQRMAPPVRLRLGALAEILGFGFLVAGTVSASLVLFLVGGAVAGAGAGFLFKGAVGTILATTSADRRGAALAGLFLVAYLGLIVPVVGLGLAVTVLPSTTAMIGLSAILVIVLAGLGLSTVLGAGRSGTVRG</sequence>
<dbReference type="InterPro" id="IPR036259">
    <property type="entry name" value="MFS_trans_sf"/>
</dbReference>
<proteinExistence type="predicted"/>
<evidence type="ECO:0000256" key="6">
    <source>
        <dbReference type="ARBA" id="ARBA00023136"/>
    </source>
</evidence>
<feature type="transmembrane region" description="Helical" evidence="7">
    <location>
        <begin position="50"/>
        <end position="73"/>
    </location>
</feature>
<organism evidence="9 10">
    <name type="scientific">Brevibacterium casei</name>
    <dbReference type="NCBI Taxonomy" id="33889"/>
    <lineage>
        <taxon>Bacteria</taxon>
        <taxon>Bacillati</taxon>
        <taxon>Actinomycetota</taxon>
        <taxon>Actinomycetes</taxon>
        <taxon>Micrococcales</taxon>
        <taxon>Brevibacteriaceae</taxon>
        <taxon>Brevibacterium</taxon>
    </lineage>
</organism>
<evidence type="ECO:0000259" key="8">
    <source>
        <dbReference type="PROSITE" id="PS50850"/>
    </source>
</evidence>
<feature type="transmembrane region" description="Helical" evidence="7">
    <location>
        <begin position="319"/>
        <end position="338"/>
    </location>
</feature>
<dbReference type="Proteomes" id="UP000595374">
    <property type="component" value="Chromosome"/>
</dbReference>
<dbReference type="RefSeq" id="WP_198498458.1">
    <property type="nucleotide sequence ID" value="NZ_CP065989.1"/>
</dbReference>
<dbReference type="PANTHER" id="PTHR23517:SF13">
    <property type="entry name" value="MAJOR FACILITATOR SUPERFAMILY MFS_1"/>
    <property type="match status" value="1"/>
</dbReference>
<keyword evidence="5 7" id="KW-1133">Transmembrane helix</keyword>
<dbReference type="Pfam" id="PF07690">
    <property type="entry name" value="MFS_1"/>
    <property type="match status" value="1"/>
</dbReference>
<feature type="transmembrane region" description="Helical" evidence="7">
    <location>
        <begin position="109"/>
        <end position="129"/>
    </location>
</feature>
<dbReference type="PROSITE" id="PS50850">
    <property type="entry name" value="MFS"/>
    <property type="match status" value="1"/>
</dbReference>
<evidence type="ECO:0000313" key="9">
    <source>
        <dbReference type="EMBL" id="QQB13240.1"/>
    </source>
</evidence>
<dbReference type="InterPro" id="IPR020846">
    <property type="entry name" value="MFS_dom"/>
</dbReference>
<feature type="transmembrane region" description="Helical" evidence="7">
    <location>
        <begin position="220"/>
        <end position="239"/>
    </location>
</feature>
<feature type="transmembrane region" description="Helical" evidence="7">
    <location>
        <begin position="85"/>
        <end position="103"/>
    </location>
</feature>
<feature type="transmembrane region" description="Helical" evidence="7">
    <location>
        <begin position="259"/>
        <end position="278"/>
    </location>
</feature>
<feature type="transmembrane region" description="Helical" evidence="7">
    <location>
        <begin position="150"/>
        <end position="173"/>
    </location>
</feature>
<keyword evidence="6 7" id="KW-0472">Membrane</keyword>